<reference evidence="7" key="1">
    <citation type="submission" date="2013-10" db="EMBL/GenBank/DDBJ databases">
        <title>Genomic analysis of the causative agents of coccidiosis in chickens.</title>
        <authorList>
            <person name="Reid A.J."/>
            <person name="Blake D."/>
            <person name="Billington K."/>
            <person name="Browne H."/>
            <person name="Dunn M."/>
            <person name="Hung S."/>
            <person name="Kawahara F."/>
            <person name="Miranda-Saavedra D."/>
            <person name="Mourier T."/>
            <person name="Nagra H."/>
            <person name="Otto T.D."/>
            <person name="Rawlings N."/>
            <person name="Sanchez A."/>
            <person name="Sanders M."/>
            <person name="Subramaniam C."/>
            <person name="Tay Y."/>
            <person name="Dear P."/>
            <person name="Doerig C."/>
            <person name="Gruber A."/>
            <person name="Parkinson J."/>
            <person name="Shirley M."/>
            <person name="Wan K.L."/>
            <person name="Berriman M."/>
            <person name="Tomley F."/>
            <person name="Pain A."/>
        </authorList>
    </citation>
    <scope>NUCLEOTIDE SEQUENCE [LARGE SCALE GENOMIC DNA]</scope>
    <source>
        <strain evidence="7">Houghton</strain>
    </source>
</reference>
<dbReference type="PANTHER" id="PTHR45973:SF9">
    <property type="entry name" value="LEUCINE-RICH REPEAT-CONTAINING PROTEIN 46"/>
    <property type="match status" value="1"/>
</dbReference>
<name>U6LN97_9EIME</name>
<evidence type="ECO:0000313" key="8">
    <source>
        <dbReference type="Proteomes" id="UP000030750"/>
    </source>
</evidence>
<evidence type="ECO:0000256" key="6">
    <source>
        <dbReference type="SAM" id="MobiDB-lite"/>
    </source>
</evidence>
<dbReference type="AlphaFoldDB" id="U6LN97"/>
<dbReference type="PROSITE" id="PS51450">
    <property type="entry name" value="LRR"/>
    <property type="match status" value="3"/>
</dbReference>
<evidence type="ECO:0000256" key="4">
    <source>
        <dbReference type="ARBA" id="ARBA00023069"/>
    </source>
</evidence>
<evidence type="ECO:0000256" key="2">
    <source>
        <dbReference type="ARBA" id="ARBA00022614"/>
    </source>
</evidence>
<evidence type="ECO:0000313" key="7">
    <source>
        <dbReference type="EMBL" id="CDJ50029.1"/>
    </source>
</evidence>
<organism evidence="7 8">
    <name type="scientific">Eimeria brunetti</name>
    <dbReference type="NCBI Taxonomy" id="51314"/>
    <lineage>
        <taxon>Eukaryota</taxon>
        <taxon>Sar</taxon>
        <taxon>Alveolata</taxon>
        <taxon>Apicomplexa</taxon>
        <taxon>Conoidasida</taxon>
        <taxon>Coccidia</taxon>
        <taxon>Eucoccidiorida</taxon>
        <taxon>Eimeriorina</taxon>
        <taxon>Eimeriidae</taxon>
        <taxon>Eimeria</taxon>
    </lineage>
</organism>
<dbReference type="EMBL" id="HG711993">
    <property type="protein sequence ID" value="CDJ50029.1"/>
    <property type="molecule type" value="Genomic_DNA"/>
</dbReference>
<dbReference type="Proteomes" id="UP000030750">
    <property type="component" value="Unassembled WGS sequence"/>
</dbReference>
<evidence type="ECO:0000256" key="3">
    <source>
        <dbReference type="ARBA" id="ARBA00022737"/>
    </source>
</evidence>
<dbReference type="OrthoDB" id="1904536at2759"/>
<keyword evidence="2" id="KW-0433">Leucine-rich repeat</keyword>
<comment type="subcellular location">
    <subcellularLocation>
        <location evidence="1">Cell projection</location>
        <location evidence="1">Cilium</location>
    </subcellularLocation>
</comment>
<keyword evidence="4" id="KW-0969">Cilium</keyword>
<dbReference type="InterPro" id="IPR032675">
    <property type="entry name" value="LRR_dom_sf"/>
</dbReference>
<protein>
    <submittedName>
        <fullName evidence="7">Leucine rich repeat protein, putative</fullName>
    </submittedName>
</protein>
<evidence type="ECO:0000256" key="5">
    <source>
        <dbReference type="ARBA" id="ARBA00023273"/>
    </source>
</evidence>
<accession>U6LN97</accession>
<evidence type="ECO:0000256" key="1">
    <source>
        <dbReference type="ARBA" id="ARBA00004138"/>
    </source>
</evidence>
<feature type="compositionally biased region" description="Polar residues" evidence="6">
    <location>
        <begin position="448"/>
        <end position="458"/>
    </location>
</feature>
<gene>
    <name evidence="7" type="ORF">EBH_0074570</name>
</gene>
<dbReference type="VEuPathDB" id="ToxoDB:EBH_0074570"/>
<dbReference type="SMART" id="SM00365">
    <property type="entry name" value="LRR_SD22"/>
    <property type="match status" value="3"/>
</dbReference>
<dbReference type="Gene3D" id="3.80.10.10">
    <property type="entry name" value="Ribonuclease Inhibitor"/>
    <property type="match status" value="2"/>
</dbReference>
<proteinExistence type="predicted"/>
<dbReference type="SUPFAM" id="SSF52058">
    <property type="entry name" value="L domain-like"/>
    <property type="match status" value="1"/>
</dbReference>
<keyword evidence="8" id="KW-1185">Reference proteome</keyword>
<dbReference type="InterPro" id="IPR050576">
    <property type="entry name" value="Cilia_flagella_integrity"/>
</dbReference>
<dbReference type="PANTHER" id="PTHR45973">
    <property type="entry name" value="PROTEIN PHOSPHATASE 1 REGULATORY SUBUNIT SDS22-RELATED"/>
    <property type="match status" value="1"/>
</dbReference>
<feature type="region of interest" description="Disordered" evidence="6">
    <location>
        <begin position="1"/>
        <end position="33"/>
    </location>
</feature>
<keyword evidence="5" id="KW-0966">Cell projection</keyword>
<keyword evidence="3" id="KW-0677">Repeat</keyword>
<sequence length="504" mass="55102">MHTLTNTDFATGAPSPPVQDLVPGPGLEGAREDGTRMTKKIIRKICQETGLYQRPDLNTKLYLHRRGFKKIENLDEYTEVQALWLGGNGIRRLENLHPLSKLKCLFLAQNGLSCIENLECCPDLTILDLSENSISRIEGLGKLKRLSSFKIARNKLTSLSVGKNTQCFPCGQALAADVELLLHEYCSISQDISALGECPSLTNVDMSYNALCFHEETGIVDVSDTNGKSCSTLEPAPPTIWEETKTSLGERHQHAGTLANPLIQSGCQVKLETAQQEESADSPIPLSHEPTVTAMRQQSASLTPGAPESGGFVECFKRLPCLATLYLVGNPLTTQITQYRRTMIANLPALRYLDDRPVKEEDHEAALAWFRGGWEEEQKVIKAHKEREQEVIRGHISTLRRLQEAHRRKINMALERISREAAQRQNTGVPQEAHAAEVQCQSAAEECVTSSGRENPSGLNGAADEGTDSAVDMTSSKAASCGLLSSVPAAEGSALTLSRGLVHP</sequence>
<feature type="region of interest" description="Disordered" evidence="6">
    <location>
        <begin position="447"/>
        <end position="473"/>
    </location>
</feature>
<dbReference type="InterPro" id="IPR001611">
    <property type="entry name" value="Leu-rich_rpt"/>
</dbReference>
<reference evidence="7" key="2">
    <citation type="submission" date="2013-10" db="EMBL/GenBank/DDBJ databases">
        <authorList>
            <person name="Aslett M."/>
        </authorList>
    </citation>
    <scope>NUCLEOTIDE SEQUENCE [LARGE SCALE GENOMIC DNA]</scope>
    <source>
        <strain evidence="7">Houghton</strain>
    </source>
</reference>